<organism evidence="2 3">
    <name type="scientific">Mycolicibacterium komossense</name>
    <dbReference type="NCBI Taxonomy" id="1779"/>
    <lineage>
        <taxon>Bacteria</taxon>
        <taxon>Bacillati</taxon>
        <taxon>Actinomycetota</taxon>
        <taxon>Actinomycetes</taxon>
        <taxon>Mycobacteriales</taxon>
        <taxon>Mycobacteriaceae</taxon>
        <taxon>Mycolicibacterium</taxon>
    </lineage>
</organism>
<dbReference type="Proteomes" id="UP001526201">
    <property type="component" value="Unassembled WGS sequence"/>
</dbReference>
<keyword evidence="1" id="KW-1133">Transmembrane helix</keyword>
<keyword evidence="3" id="KW-1185">Reference proteome</keyword>
<feature type="transmembrane region" description="Helical" evidence="1">
    <location>
        <begin position="193"/>
        <end position="220"/>
    </location>
</feature>
<gene>
    <name evidence="2" type="ORF">H7J73_31180</name>
</gene>
<dbReference type="RefSeq" id="WP_264071762.1">
    <property type="nucleotide sequence ID" value="NZ_JACKTY010000050.1"/>
</dbReference>
<feature type="transmembrane region" description="Helical" evidence="1">
    <location>
        <begin position="105"/>
        <end position="124"/>
    </location>
</feature>
<evidence type="ECO:0000313" key="3">
    <source>
        <dbReference type="Proteomes" id="UP001526201"/>
    </source>
</evidence>
<accession>A0ABT3CLZ4</accession>
<feature type="transmembrane region" description="Helical" evidence="1">
    <location>
        <begin position="334"/>
        <end position="353"/>
    </location>
</feature>
<comment type="caution">
    <text evidence="2">The sequence shown here is derived from an EMBL/GenBank/DDBJ whole genome shotgun (WGS) entry which is preliminary data.</text>
</comment>
<evidence type="ECO:0008006" key="4">
    <source>
        <dbReference type="Google" id="ProtNLM"/>
    </source>
</evidence>
<evidence type="ECO:0000256" key="1">
    <source>
        <dbReference type="SAM" id="Phobius"/>
    </source>
</evidence>
<dbReference type="EMBL" id="JACKTY010000050">
    <property type="protein sequence ID" value="MCV7230480.1"/>
    <property type="molecule type" value="Genomic_DNA"/>
</dbReference>
<feature type="transmembrane region" description="Helical" evidence="1">
    <location>
        <begin position="373"/>
        <end position="392"/>
    </location>
</feature>
<feature type="transmembrane region" description="Helical" evidence="1">
    <location>
        <begin position="404"/>
        <end position="428"/>
    </location>
</feature>
<feature type="transmembrane region" description="Helical" evidence="1">
    <location>
        <begin position="308"/>
        <end position="327"/>
    </location>
</feature>
<keyword evidence="1" id="KW-0812">Transmembrane</keyword>
<keyword evidence="1" id="KW-0472">Membrane</keyword>
<evidence type="ECO:0000313" key="2">
    <source>
        <dbReference type="EMBL" id="MCV7230480.1"/>
    </source>
</evidence>
<feature type="transmembrane region" description="Helical" evidence="1">
    <location>
        <begin position="32"/>
        <end position="58"/>
    </location>
</feature>
<protein>
    <recommendedName>
        <fullName evidence="4">Transmembrane protein</fullName>
    </recommendedName>
</protein>
<feature type="transmembrane region" description="Helical" evidence="1">
    <location>
        <begin position="136"/>
        <end position="157"/>
    </location>
</feature>
<proteinExistence type="predicted"/>
<feature type="transmembrane region" description="Helical" evidence="1">
    <location>
        <begin position="240"/>
        <end position="258"/>
    </location>
</feature>
<name>A0ABT3CLZ4_9MYCO</name>
<reference evidence="2 3" key="1">
    <citation type="journal article" date="2022" name="BMC Genomics">
        <title>Comparative genome analysis of mycobacteria focusing on tRNA and non-coding RNA.</title>
        <authorList>
            <person name="Behra P.R.K."/>
            <person name="Pettersson B.M.F."/>
            <person name="Ramesh M."/>
            <person name="Das S."/>
            <person name="Dasgupta S."/>
            <person name="Kirsebom L.A."/>
        </authorList>
    </citation>
    <scope>NUCLEOTIDE SEQUENCE [LARGE SCALE GENOMIC DNA]</scope>
    <source>
        <strain evidence="2 3">DSM 44078</strain>
    </source>
</reference>
<sequence length="616" mass="66954">MKPAAPVTSARIGPTIPRYEDIMLDRRSVNAVAVAAAALILIQLVIRGVLAFGGYFYWDDLILVGRAGTEDLFSASYLFDDHDGHVMPGAFLVAGVITRLSPLNWWWPAISLVVLQLLASLALLRTLRVILGWRPVLLLPLTFALFTPLGVPGFAWWAAALNSLPMITALAWVCGDAILLVRTGNRRYAASGAVVFFGGLLFFEKAAVVPFVAFAVAASLEYVRGERHPVRVVWGRGGRLWVAALGLIGAWIVLYVIVVDQQRWSSDLPMTWNLLQRSVTHGIVPGLAGGPWEWQRWAPASPWATPPVLVMVLGWLGLGAAVAISLTRKRRIGMVWLVAAGYAIACQVPIYLMRSSKFTALELAQTLRYLPDLVVVLALLAAVAFCAPNRVATQWLDASRRRTAVTAAVTVAFLLSSLYSTSTFLISWRDNPTKSYLINARAALAAAQAASDAPMLDQEVDPLVLQRVAWPENLTSHMFALLHDRPEFSSSTTELRLLDMSGRLVDGQVTWVRTMVPGPRPRCGYLVQTDFPVRIPLDGPLLPSEWTTEINYLANSNGSMTLSLNEGAKTKVPVHPGLNRVFVRLSGAGDTITVHADTAALSVCLASGPVGYVAPV</sequence>